<dbReference type="EMBL" id="QUSX01000002">
    <property type="protein sequence ID" value="RRQ48716.1"/>
    <property type="molecule type" value="Genomic_DNA"/>
</dbReference>
<dbReference type="AlphaFoldDB" id="A0A426RIC6"/>
<evidence type="ECO:0000256" key="4">
    <source>
        <dbReference type="ARBA" id="ARBA00022694"/>
    </source>
</evidence>
<dbReference type="Gene3D" id="3.40.50.620">
    <property type="entry name" value="HUPs"/>
    <property type="match status" value="1"/>
</dbReference>
<protein>
    <recommendedName>
        <fullName evidence="8">tRNA(Ile)-lysidine synthase</fullName>
        <ecNumber evidence="8">6.3.4.19</ecNumber>
    </recommendedName>
    <alternativeName>
        <fullName evidence="8">tRNA(Ile)-2-lysyl-cytidine synthase</fullName>
    </alternativeName>
    <alternativeName>
        <fullName evidence="8">tRNA(Ile)-lysidine synthetase</fullName>
    </alternativeName>
</protein>
<keyword evidence="2 8" id="KW-0963">Cytoplasm</keyword>
<dbReference type="NCBIfam" id="TIGR02432">
    <property type="entry name" value="lysidine_TilS_N"/>
    <property type="match status" value="1"/>
</dbReference>
<comment type="catalytic activity">
    <reaction evidence="7 8">
        <text>cytidine(34) in tRNA(Ile2) + L-lysine + ATP = lysidine(34) in tRNA(Ile2) + AMP + diphosphate + H(+)</text>
        <dbReference type="Rhea" id="RHEA:43744"/>
        <dbReference type="Rhea" id="RHEA-COMP:10625"/>
        <dbReference type="Rhea" id="RHEA-COMP:10670"/>
        <dbReference type="ChEBI" id="CHEBI:15378"/>
        <dbReference type="ChEBI" id="CHEBI:30616"/>
        <dbReference type="ChEBI" id="CHEBI:32551"/>
        <dbReference type="ChEBI" id="CHEBI:33019"/>
        <dbReference type="ChEBI" id="CHEBI:82748"/>
        <dbReference type="ChEBI" id="CHEBI:83665"/>
        <dbReference type="ChEBI" id="CHEBI:456215"/>
        <dbReference type="EC" id="6.3.4.19"/>
    </reaction>
</comment>
<accession>A0A426RIC6</accession>
<dbReference type="InterPro" id="IPR011063">
    <property type="entry name" value="TilS/TtcA_N"/>
</dbReference>
<dbReference type="SUPFAM" id="SSF52402">
    <property type="entry name" value="Adenine nucleotide alpha hydrolases-like"/>
    <property type="match status" value="1"/>
</dbReference>
<evidence type="ECO:0000313" key="11">
    <source>
        <dbReference type="Proteomes" id="UP000286990"/>
    </source>
</evidence>
<proteinExistence type="inferred from homology"/>
<keyword evidence="6 8" id="KW-0067">ATP-binding</keyword>
<feature type="binding site" evidence="8">
    <location>
        <begin position="26"/>
        <end position="31"/>
    </location>
    <ligand>
        <name>ATP</name>
        <dbReference type="ChEBI" id="CHEBI:30616"/>
    </ligand>
</feature>
<evidence type="ECO:0000313" key="10">
    <source>
        <dbReference type="EMBL" id="RRQ48716.1"/>
    </source>
</evidence>
<dbReference type="RefSeq" id="WP_125223436.1">
    <property type="nucleotide sequence ID" value="NZ_QUSX01000002.1"/>
</dbReference>
<comment type="caution">
    <text evidence="10">The sequence shown here is derived from an EMBL/GenBank/DDBJ whole genome shotgun (WGS) entry which is preliminary data.</text>
</comment>
<dbReference type="HAMAP" id="MF_01161">
    <property type="entry name" value="tRNA_Ile_lys_synt"/>
    <property type="match status" value="1"/>
</dbReference>
<dbReference type="Pfam" id="PF01171">
    <property type="entry name" value="ATP_bind_3"/>
    <property type="match status" value="1"/>
</dbReference>
<dbReference type="CDD" id="cd01992">
    <property type="entry name" value="TilS_N"/>
    <property type="match status" value="1"/>
</dbReference>
<dbReference type="InterPro" id="IPR012094">
    <property type="entry name" value="tRNA_Ile_lys_synt"/>
</dbReference>
<evidence type="ECO:0000256" key="3">
    <source>
        <dbReference type="ARBA" id="ARBA00022598"/>
    </source>
</evidence>
<keyword evidence="3 8" id="KW-0436">Ligase</keyword>
<sequence>MLKDFQSHISKNFPELLKNKFLLACSGGLDSVLLSYLCKQNHMDFILAHCNFRLRGAESNGDEYFVKEMGHRLGKPVYVTHFDTMGYVNNHNVSVQMAARDLRYHWFKGLMEEHGIDFLVTAHHADDNLETFLINLSRGTGIEGLTGIPEISNQIRRPLLKYTRRSILEYAQKSNLEWREDESNCDTKYLRNKIRLEIVPKLKELHPNFMDNFERTLGYLKETREISNNELKRVKRELFKKDDQYWKISISELKNLQPIEGYLHGLFQEYGFTQWNDILLLLDALSGKTIYAENYVLLKNRNHLILRKNEGEEPGEFEIQEGVTEIQAPIGLEIQEVSEKKDNHGNIIYVDKNALKFPLAVRKWKEGDYFYPLGMQGKKKLSKYFKDEKLDLFAKKEQWLLCSNGEIVWVIGRRADDRFKVKDTTKQILSIAIQ</sequence>
<name>A0A426RIC6_9FLAO</name>
<dbReference type="GO" id="GO:0005524">
    <property type="term" value="F:ATP binding"/>
    <property type="evidence" value="ECO:0007669"/>
    <property type="project" value="UniProtKB-UniRule"/>
</dbReference>
<evidence type="ECO:0000256" key="6">
    <source>
        <dbReference type="ARBA" id="ARBA00022840"/>
    </source>
</evidence>
<comment type="subcellular location">
    <subcellularLocation>
        <location evidence="1 8">Cytoplasm</location>
    </subcellularLocation>
</comment>
<dbReference type="PANTHER" id="PTHR43033">
    <property type="entry name" value="TRNA(ILE)-LYSIDINE SYNTHASE-RELATED"/>
    <property type="match status" value="1"/>
</dbReference>
<evidence type="ECO:0000256" key="7">
    <source>
        <dbReference type="ARBA" id="ARBA00048539"/>
    </source>
</evidence>
<comment type="function">
    <text evidence="8">Ligates lysine onto the cytidine present at position 34 of the AUA codon-specific tRNA(Ile) that contains the anticodon CAU, in an ATP-dependent manner. Cytidine is converted to lysidine, thus changing the amino acid specificity of the tRNA from methionine to isoleucine.</text>
</comment>
<dbReference type="Proteomes" id="UP000286990">
    <property type="component" value="Unassembled WGS sequence"/>
</dbReference>
<evidence type="ECO:0000256" key="8">
    <source>
        <dbReference type="HAMAP-Rule" id="MF_01161"/>
    </source>
</evidence>
<evidence type="ECO:0000259" key="9">
    <source>
        <dbReference type="SMART" id="SM00977"/>
    </source>
</evidence>
<gene>
    <name evidence="8 10" type="primary">tilS</name>
    <name evidence="10" type="ORF">DZC72_13635</name>
</gene>
<comment type="domain">
    <text evidence="8">The N-terminal region contains the highly conserved SGGXDS motif, predicted to be a P-loop motif involved in ATP binding.</text>
</comment>
<dbReference type="InterPro" id="IPR014729">
    <property type="entry name" value="Rossmann-like_a/b/a_fold"/>
</dbReference>
<evidence type="ECO:0000256" key="1">
    <source>
        <dbReference type="ARBA" id="ARBA00004496"/>
    </source>
</evidence>
<keyword evidence="11" id="KW-1185">Reference proteome</keyword>
<dbReference type="GO" id="GO:0032267">
    <property type="term" value="F:tRNA(Ile)-lysidine synthase activity"/>
    <property type="evidence" value="ECO:0007669"/>
    <property type="project" value="UniProtKB-EC"/>
</dbReference>
<evidence type="ECO:0000256" key="2">
    <source>
        <dbReference type="ARBA" id="ARBA00022490"/>
    </source>
</evidence>
<feature type="domain" description="Lysidine-tRNA(Ile) synthetase C-terminal" evidence="9">
    <location>
        <begin position="359"/>
        <end position="431"/>
    </location>
</feature>
<reference evidence="11" key="1">
    <citation type="submission" date="2018-12" db="EMBL/GenBank/DDBJ databases">
        <title>Maribacter lutimaris sp. nov., isolated from marine sediment.</title>
        <authorList>
            <person name="Kim K.K."/>
        </authorList>
    </citation>
    <scope>NUCLEOTIDE SEQUENCE [LARGE SCALE GENOMIC DNA]</scope>
    <source>
        <strain evidence="11">PoM-212</strain>
    </source>
</reference>
<dbReference type="GO" id="GO:0005737">
    <property type="term" value="C:cytoplasm"/>
    <property type="evidence" value="ECO:0007669"/>
    <property type="project" value="UniProtKB-SubCell"/>
</dbReference>
<comment type="similarity">
    <text evidence="8">Belongs to the tRNA(Ile)-lysidine synthase family.</text>
</comment>
<dbReference type="OrthoDB" id="9807403at2"/>
<dbReference type="SUPFAM" id="SSF56037">
    <property type="entry name" value="PheT/TilS domain"/>
    <property type="match status" value="1"/>
</dbReference>
<dbReference type="EC" id="6.3.4.19" evidence="8"/>
<dbReference type="Pfam" id="PF11734">
    <property type="entry name" value="TilS_C"/>
    <property type="match status" value="1"/>
</dbReference>
<keyword evidence="5 8" id="KW-0547">Nucleotide-binding</keyword>
<dbReference type="SMART" id="SM00977">
    <property type="entry name" value="TilS_C"/>
    <property type="match status" value="1"/>
</dbReference>
<dbReference type="InterPro" id="IPR012795">
    <property type="entry name" value="tRNA_Ile_lys_synt_N"/>
</dbReference>
<dbReference type="PANTHER" id="PTHR43033:SF1">
    <property type="entry name" value="TRNA(ILE)-LYSIDINE SYNTHASE-RELATED"/>
    <property type="match status" value="1"/>
</dbReference>
<keyword evidence="4 8" id="KW-0819">tRNA processing</keyword>
<dbReference type="NCBIfam" id="TIGR02433">
    <property type="entry name" value="lysidine_TilS_C"/>
    <property type="match status" value="1"/>
</dbReference>
<evidence type="ECO:0000256" key="5">
    <source>
        <dbReference type="ARBA" id="ARBA00022741"/>
    </source>
</evidence>
<dbReference type="GO" id="GO:0006400">
    <property type="term" value="P:tRNA modification"/>
    <property type="evidence" value="ECO:0007669"/>
    <property type="project" value="UniProtKB-UniRule"/>
</dbReference>
<organism evidence="10 11">
    <name type="scientific">Maribacter algicola</name>
    <dbReference type="NCBI Taxonomy" id="2498892"/>
    <lineage>
        <taxon>Bacteria</taxon>
        <taxon>Pseudomonadati</taxon>
        <taxon>Bacteroidota</taxon>
        <taxon>Flavobacteriia</taxon>
        <taxon>Flavobacteriales</taxon>
        <taxon>Flavobacteriaceae</taxon>
        <taxon>Maribacter</taxon>
    </lineage>
</organism>
<dbReference type="InterPro" id="IPR012796">
    <property type="entry name" value="Lysidine-tRNA-synth_C"/>
</dbReference>